<comment type="function">
    <text evidence="5">Subunit of the V1 complex of vacuolar(H+)-ATPase (V-ATPase), a multisubunit enzyme composed of a peripheral complex (V1) that hydrolyzes ATP and a membrane integral complex (V0) that translocates protons. V-ATPase is responsible for acidifying and maintaining the pH of intracellular compartments and in some cell types, is targeted to the plasma membrane, where it is responsible for acidifying the extracellular environment.</text>
</comment>
<comment type="subunit">
    <text evidence="5">V-ATPase is a heteromultimeric enzyme made up of two complexes: the ATP-hydrolytic V1 complex and the proton translocation V0 complex.</text>
</comment>
<evidence type="ECO:0000256" key="3">
    <source>
        <dbReference type="ARBA" id="ARBA00022781"/>
    </source>
</evidence>
<evidence type="ECO:0000256" key="2">
    <source>
        <dbReference type="ARBA" id="ARBA00022448"/>
    </source>
</evidence>
<dbReference type="PANTHER" id="PTHR12713">
    <property type="entry name" value="VACUOLAR ATP SYNTHASE SUBUNIT G"/>
    <property type="match status" value="1"/>
</dbReference>
<keyword evidence="8" id="KW-1185">Reference proteome</keyword>
<evidence type="ECO:0000313" key="7">
    <source>
        <dbReference type="EMBL" id="ORY77401.1"/>
    </source>
</evidence>
<feature type="compositionally biased region" description="Basic and acidic residues" evidence="6">
    <location>
        <begin position="30"/>
        <end position="61"/>
    </location>
</feature>
<dbReference type="EMBL" id="MCFI01000020">
    <property type="protein sequence ID" value="ORY77401.1"/>
    <property type="molecule type" value="Genomic_DNA"/>
</dbReference>
<dbReference type="OrthoDB" id="250802at2759"/>
<comment type="similarity">
    <text evidence="1 5">Belongs to the V-ATPase G subunit family.</text>
</comment>
<sequence length="119" mass="13468">MSSQTQTASIQTLLEAEKDAQAIVEKARTYRTQRLKDARSEAAKEVDAYKKKKEQEYKDYESENTGSSEDAEKQAEKAIIQQLEEIEKSHKEGKQAIVDNLLASIVKSDPQMHINAIKI</sequence>
<dbReference type="InterPro" id="IPR005124">
    <property type="entry name" value="V-ATPase_G"/>
</dbReference>
<comment type="caution">
    <text evidence="7">The sequence shown here is derived from an EMBL/GenBank/DDBJ whole genome shotgun (WGS) entry which is preliminary data.</text>
</comment>
<evidence type="ECO:0000256" key="4">
    <source>
        <dbReference type="ARBA" id="ARBA00023065"/>
    </source>
</evidence>
<organism evidence="7 8">
    <name type="scientific">Protomyces lactucae-debilis</name>
    <dbReference type="NCBI Taxonomy" id="2754530"/>
    <lineage>
        <taxon>Eukaryota</taxon>
        <taxon>Fungi</taxon>
        <taxon>Dikarya</taxon>
        <taxon>Ascomycota</taxon>
        <taxon>Taphrinomycotina</taxon>
        <taxon>Taphrinomycetes</taxon>
        <taxon>Taphrinales</taxon>
        <taxon>Protomycetaceae</taxon>
        <taxon>Protomyces</taxon>
    </lineage>
</organism>
<feature type="region of interest" description="Disordered" evidence="6">
    <location>
        <begin position="30"/>
        <end position="76"/>
    </location>
</feature>
<dbReference type="FunFam" id="1.20.5.2950:FF:000001">
    <property type="entry name" value="V-type proton ATPase subunit G"/>
    <property type="match status" value="1"/>
</dbReference>
<dbReference type="GO" id="GO:0016887">
    <property type="term" value="F:ATP hydrolysis activity"/>
    <property type="evidence" value="ECO:0007669"/>
    <property type="project" value="TreeGrafter"/>
</dbReference>
<evidence type="ECO:0000256" key="6">
    <source>
        <dbReference type="SAM" id="MobiDB-lite"/>
    </source>
</evidence>
<evidence type="ECO:0000256" key="1">
    <source>
        <dbReference type="ARBA" id="ARBA00010066"/>
    </source>
</evidence>
<name>A0A1Y2F0H3_PROLT</name>
<dbReference type="OMA" id="ARKYRQD"/>
<protein>
    <recommendedName>
        <fullName evidence="5">V-type proton ATPase subunit G</fullName>
    </recommendedName>
</protein>
<evidence type="ECO:0000256" key="5">
    <source>
        <dbReference type="RuleBase" id="RU364019"/>
    </source>
</evidence>
<proteinExistence type="inferred from homology"/>
<keyword evidence="3 5" id="KW-0375">Hydrogen ion transport</keyword>
<dbReference type="Gene3D" id="1.20.5.2950">
    <property type="match status" value="1"/>
</dbReference>
<dbReference type="Pfam" id="PF03179">
    <property type="entry name" value="V-ATPase_G"/>
    <property type="match status" value="1"/>
</dbReference>
<dbReference type="RefSeq" id="XP_040723022.1">
    <property type="nucleotide sequence ID" value="XM_040868042.1"/>
</dbReference>
<keyword evidence="2 5" id="KW-0813">Transport</keyword>
<gene>
    <name evidence="7" type="ORF">BCR37DRAFT_350942</name>
</gene>
<dbReference type="PANTHER" id="PTHR12713:SF11">
    <property type="entry name" value="V-TYPE PROTON ATPASE SUBUNIT G"/>
    <property type="match status" value="1"/>
</dbReference>
<accession>A0A1Y2F0H3</accession>
<dbReference type="AlphaFoldDB" id="A0A1Y2F0H3"/>
<dbReference type="Proteomes" id="UP000193685">
    <property type="component" value="Unassembled WGS sequence"/>
</dbReference>
<dbReference type="NCBIfam" id="TIGR01147">
    <property type="entry name" value="V_ATP_synt_G"/>
    <property type="match status" value="1"/>
</dbReference>
<reference evidence="7 8" key="1">
    <citation type="submission" date="2016-07" db="EMBL/GenBank/DDBJ databases">
        <title>Pervasive Adenine N6-methylation of Active Genes in Fungi.</title>
        <authorList>
            <consortium name="DOE Joint Genome Institute"/>
            <person name="Mondo S.J."/>
            <person name="Dannebaum R.O."/>
            <person name="Kuo R.C."/>
            <person name="Labutti K."/>
            <person name="Haridas S."/>
            <person name="Kuo A."/>
            <person name="Salamov A."/>
            <person name="Ahrendt S.R."/>
            <person name="Lipzen A."/>
            <person name="Sullivan W."/>
            <person name="Andreopoulos W.B."/>
            <person name="Clum A."/>
            <person name="Lindquist E."/>
            <person name="Daum C."/>
            <person name="Ramamoorthy G.K."/>
            <person name="Gryganskyi A."/>
            <person name="Culley D."/>
            <person name="Magnuson J.K."/>
            <person name="James T.Y."/>
            <person name="O'Malley M.A."/>
            <person name="Stajich J.E."/>
            <person name="Spatafora J.W."/>
            <person name="Visel A."/>
            <person name="Grigoriev I.V."/>
        </authorList>
    </citation>
    <scope>NUCLEOTIDE SEQUENCE [LARGE SCALE GENOMIC DNA]</scope>
    <source>
        <strain evidence="7 8">12-1054</strain>
    </source>
</reference>
<dbReference type="GO" id="GO:0046961">
    <property type="term" value="F:proton-transporting ATPase activity, rotational mechanism"/>
    <property type="evidence" value="ECO:0007669"/>
    <property type="project" value="InterPro"/>
</dbReference>
<dbReference type="GeneID" id="63784641"/>
<dbReference type="GO" id="GO:0000221">
    <property type="term" value="C:vacuolar proton-transporting V-type ATPase, V1 domain"/>
    <property type="evidence" value="ECO:0007669"/>
    <property type="project" value="TreeGrafter"/>
</dbReference>
<dbReference type="STRING" id="56484.A0A1Y2F0H3"/>
<evidence type="ECO:0000313" key="8">
    <source>
        <dbReference type="Proteomes" id="UP000193685"/>
    </source>
</evidence>
<keyword evidence="4 5" id="KW-0406">Ion transport</keyword>